<dbReference type="InterPro" id="IPR025558">
    <property type="entry name" value="DUF4283"/>
</dbReference>
<dbReference type="EMBL" id="NMUH01003237">
    <property type="protein sequence ID" value="MQM04538.1"/>
    <property type="molecule type" value="Genomic_DNA"/>
</dbReference>
<comment type="caution">
    <text evidence="2">The sequence shown here is derived from an EMBL/GenBank/DDBJ whole genome shotgun (WGS) entry which is preliminary data.</text>
</comment>
<protein>
    <recommendedName>
        <fullName evidence="1">DUF4283 domain-containing protein</fullName>
    </recommendedName>
</protein>
<organism evidence="2 3">
    <name type="scientific">Colocasia esculenta</name>
    <name type="common">Wild taro</name>
    <name type="synonym">Arum esculentum</name>
    <dbReference type="NCBI Taxonomy" id="4460"/>
    <lineage>
        <taxon>Eukaryota</taxon>
        <taxon>Viridiplantae</taxon>
        <taxon>Streptophyta</taxon>
        <taxon>Embryophyta</taxon>
        <taxon>Tracheophyta</taxon>
        <taxon>Spermatophyta</taxon>
        <taxon>Magnoliopsida</taxon>
        <taxon>Liliopsida</taxon>
        <taxon>Araceae</taxon>
        <taxon>Aroideae</taxon>
        <taxon>Colocasieae</taxon>
        <taxon>Colocasia</taxon>
    </lineage>
</organism>
<dbReference type="Pfam" id="PF14111">
    <property type="entry name" value="DUF4283"/>
    <property type="match status" value="1"/>
</dbReference>
<evidence type="ECO:0000259" key="1">
    <source>
        <dbReference type="Pfam" id="PF14111"/>
    </source>
</evidence>
<dbReference type="PANTHER" id="PTHR31286">
    <property type="entry name" value="GLYCINE-RICH CELL WALL STRUCTURAL PROTEIN 1.8-LIKE"/>
    <property type="match status" value="1"/>
</dbReference>
<evidence type="ECO:0000313" key="2">
    <source>
        <dbReference type="EMBL" id="MQM04538.1"/>
    </source>
</evidence>
<keyword evidence="3" id="KW-1185">Reference proteome</keyword>
<proteinExistence type="predicted"/>
<feature type="domain" description="DUF4283" evidence="1">
    <location>
        <begin position="77"/>
        <end position="158"/>
    </location>
</feature>
<accession>A0A843WCK1</accession>
<name>A0A843WCK1_COLES</name>
<dbReference type="PANTHER" id="PTHR31286:SF180">
    <property type="entry name" value="OS10G0362600 PROTEIN"/>
    <property type="match status" value="1"/>
</dbReference>
<sequence>MFSSVRSVDSRRPSVDIYALLCKRQKSGLEGRSFAAALASFLRPSKIDIALKAPAFTDDGLPAIYFSKDEIRKSEQPLRLAIVAKCSYGRPSIPDIKSCLSQSLGLNGDYIISILNPRHLLFRFFDEEDFLKVLVRKNLYLKGFLFRFFRWCADFDFTSDPILIPIWVCFPHLPVNLYNEDYLRCIAGNFDEVLRIHDSTLAWTQTAEALVRVDVDISKPLPDRIWIGYGDGGFWQSVNFHRVPPICTICRRLGHSQDACKKKVRDVASVENQQPTSFIAVHAKLNDREKE</sequence>
<reference evidence="2" key="1">
    <citation type="submission" date="2017-07" db="EMBL/GenBank/DDBJ databases">
        <title>Taro Niue Genome Assembly and Annotation.</title>
        <authorList>
            <person name="Atibalentja N."/>
            <person name="Keating K."/>
            <person name="Fields C.J."/>
        </authorList>
    </citation>
    <scope>NUCLEOTIDE SEQUENCE</scope>
    <source>
        <strain evidence="2">Niue_2</strain>
        <tissue evidence="2">Leaf</tissue>
    </source>
</reference>
<gene>
    <name evidence="2" type="ORF">Taro_037339</name>
</gene>
<dbReference type="InterPro" id="IPR040256">
    <property type="entry name" value="At4g02000-like"/>
</dbReference>
<dbReference type="Proteomes" id="UP000652761">
    <property type="component" value="Unassembled WGS sequence"/>
</dbReference>
<dbReference type="AlphaFoldDB" id="A0A843WCK1"/>
<dbReference type="OrthoDB" id="786567at2759"/>
<evidence type="ECO:0000313" key="3">
    <source>
        <dbReference type="Proteomes" id="UP000652761"/>
    </source>
</evidence>